<dbReference type="PANTHER" id="PTHR10755">
    <property type="entry name" value="COPROPORPHYRINOGEN III OXIDASE, MITOCHONDRIAL"/>
    <property type="match status" value="1"/>
</dbReference>
<dbReference type="PIRSF" id="PIRSF000166">
    <property type="entry name" value="Coproporphyri_ox"/>
    <property type="match status" value="1"/>
</dbReference>
<evidence type="ECO:0000313" key="8">
    <source>
        <dbReference type="EMBL" id="PCD01999.1"/>
    </source>
</evidence>
<keyword evidence="7" id="KW-0627">Porphyrin biosynthesis</keyword>
<dbReference type="AlphaFoldDB" id="A0A2A4B2J0"/>
<evidence type="ECO:0000256" key="6">
    <source>
        <dbReference type="ARBA" id="ARBA00023133"/>
    </source>
</evidence>
<evidence type="ECO:0000256" key="4">
    <source>
        <dbReference type="ARBA" id="ARBA00012869"/>
    </source>
</evidence>
<comment type="pathway">
    <text evidence="1">Porphyrin-containing compound metabolism; protoporphyrin-IX biosynthesis; protoporphyrinogen-IX from coproporphyrinogen-III (O2 route): step 1/1.</text>
</comment>
<comment type="caution">
    <text evidence="8">The sequence shown here is derived from an EMBL/GenBank/DDBJ whole genome shotgun (WGS) entry which is preliminary data.</text>
</comment>
<dbReference type="OrthoDB" id="9777553at2"/>
<dbReference type="PRINTS" id="PR00073">
    <property type="entry name" value="COPRGNOXDASE"/>
</dbReference>
<reference evidence="8 9" key="1">
    <citation type="submission" date="2017-09" db="EMBL/GenBank/DDBJ databases">
        <title>Sphingomonas spermidinifaciens 9NM-10, whole genome shotgun sequence.</title>
        <authorList>
            <person name="Feng G."/>
            <person name="Zhu H."/>
        </authorList>
    </citation>
    <scope>NUCLEOTIDE SEQUENCE [LARGE SCALE GENOMIC DNA]</scope>
    <source>
        <strain evidence="8 9">9NM-10</strain>
    </source>
</reference>
<keyword evidence="9" id="KW-1185">Reference proteome</keyword>
<dbReference type="NCBIfam" id="NF003727">
    <property type="entry name" value="PRK05330.1"/>
    <property type="match status" value="1"/>
</dbReference>
<comment type="subunit">
    <text evidence="3">Homodimer.</text>
</comment>
<dbReference type="SUPFAM" id="SSF102886">
    <property type="entry name" value="Coproporphyrinogen III oxidase"/>
    <property type="match status" value="1"/>
</dbReference>
<organism evidence="8 9">
    <name type="scientific">Sphingomonas spermidinifaciens</name>
    <dbReference type="NCBI Taxonomy" id="1141889"/>
    <lineage>
        <taxon>Bacteria</taxon>
        <taxon>Pseudomonadati</taxon>
        <taxon>Pseudomonadota</taxon>
        <taxon>Alphaproteobacteria</taxon>
        <taxon>Sphingomonadales</taxon>
        <taxon>Sphingomonadaceae</taxon>
        <taxon>Sphingomonas</taxon>
    </lineage>
</organism>
<gene>
    <name evidence="8" type="ORF">COC42_10940</name>
</gene>
<dbReference type="PANTHER" id="PTHR10755:SF0">
    <property type="entry name" value="OXYGEN-DEPENDENT COPROPORPHYRINOGEN-III OXIDASE, MITOCHONDRIAL"/>
    <property type="match status" value="1"/>
</dbReference>
<evidence type="ECO:0000256" key="7">
    <source>
        <dbReference type="ARBA" id="ARBA00023244"/>
    </source>
</evidence>
<protein>
    <recommendedName>
        <fullName evidence="4">coproporphyrinogen oxidase</fullName>
        <ecNumber evidence="4">1.3.3.3</ecNumber>
    </recommendedName>
</protein>
<sequence>MPPLDEQQSAARHWFESLRDRICAAFEAIEREAGSDAAFAYTPWDRTDPSGEPGGGGVRGVMKGRVFEKVGVNVSTVGGTFEGEFAKSINGASEDPRFFATGISLVAHMANPHVPAVHMNTRFLVTTKRWFGGGADLNPPIPYAEDTADFHAAMKAACDAHPGVGDYPRFKKWADDYFWLPHRQVHRGVGGIFYDHLEGEFEPAFALTRDVGEAFLDIYPSLVRRRMDMPFDEADRARQLEWRGRYAEFNLVYDRGTLFGLKTGGNIDAILMSLPPLATWS</sequence>
<dbReference type="EC" id="1.3.3.3" evidence="4"/>
<evidence type="ECO:0000256" key="1">
    <source>
        <dbReference type="ARBA" id="ARBA00005168"/>
    </source>
</evidence>
<comment type="similarity">
    <text evidence="2">Belongs to the aerobic coproporphyrinogen-III oxidase family.</text>
</comment>
<evidence type="ECO:0000313" key="9">
    <source>
        <dbReference type="Proteomes" id="UP000218366"/>
    </source>
</evidence>
<proteinExistence type="inferred from homology"/>
<name>A0A2A4B2J0_9SPHN</name>
<evidence type="ECO:0000256" key="2">
    <source>
        <dbReference type="ARBA" id="ARBA00010644"/>
    </source>
</evidence>
<dbReference type="Proteomes" id="UP000218366">
    <property type="component" value="Unassembled WGS sequence"/>
</dbReference>
<dbReference type="Gene3D" id="3.40.1500.10">
    <property type="entry name" value="Coproporphyrinogen III oxidase, aerobic"/>
    <property type="match status" value="1"/>
</dbReference>
<dbReference type="RefSeq" id="WP_096343377.1">
    <property type="nucleotide sequence ID" value="NZ_NWMW01000002.1"/>
</dbReference>
<dbReference type="InterPro" id="IPR001260">
    <property type="entry name" value="Coprogen_oxidase_aer"/>
</dbReference>
<dbReference type="EMBL" id="NWMW01000002">
    <property type="protein sequence ID" value="PCD01999.1"/>
    <property type="molecule type" value="Genomic_DNA"/>
</dbReference>
<dbReference type="GO" id="GO:0005737">
    <property type="term" value="C:cytoplasm"/>
    <property type="evidence" value="ECO:0007669"/>
    <property type="project" value="TreeGrafter"/>
</dbReference>
<evidence type="ECO:0000256" key="5">
    <source>
        <dbReference type="ARBA" id="ARBA00023002"/>
    </source>
</evidence>
<dbReference type="InterPro" id="IPR036406">
    <property type="entry name" value="Coprogen_oxidase_aer_sf"/>
</dbReference>
<accession>A0A2A4B2J0</accession>
<keyword evidence="6" id="KW-0350">Heme biosynthesis</keyword>
<keyword evidence="5" id="KW-0560">Oxidoreductase</keyword>
<dbReference type="Pfam" id="PF01218">
    <property type="entry name" value="Coprogen_oxidas"/>
    <property type="match status" value="1"/>
</dbReference>
<dbReference type="GO" id="GO:0006782">
    <property type="term" value="P:protoporphyrinogen IX biosynthetic process"/>
    <property type="evidence" value="ECO:0007669"/>
    <property type="project" value="TreeGrafter"/>
</dbReference>
<dbReference type="GO" id="GO:0004109">
    <property type="term" value="F:coproporphyrinogen oxidase activity"/>
    <property type="evidence" value="ECO:0007669"/>
    <property type="project" value="UniProtKB-EC"/>
</dbReference>
<evidence type="ECO:0000256" key="3">
    <source>
        <dbReference type="ARBA" id="ARBA00011738"/>
    </source>
</evidence>